<name>A0A3P7X634_9TREM</name>
<keyword evidence="5" id="KW-0406">Ion transport</keyword>
<evidence type="ECO:0000256" key="6">
    <source>
        <dbReference type="ARBA" id="ARBA00023136"/>
    </source>
</evidence>
<proteinExistence type="predicted"/>
<keyword evidence="3" id="KW-0812">Transmembrane</keyword>
<reference evidence="12 13" key="1">
    <citation type="submission" date="2018-11" db="EMBL/GenBank/DDBJ databases">
        <authorList>
            <consortium name="Pathogen Informatics"/>
        </authorList>
    </citation>
    <scope>NUCLEOTIDE SEQUENCE [LARGE SCALE GENOMIC DNA]</scope>
    <source>
        <strain evidence="12 13">Zambia</strain>
    </source>
</reference>
<dbReference type="GO" id="GO:0015276">
    <property type="term" value="F:ligand-gated monoatomic ion channel activity"/>
    <property type="evidence" value="ECO:0007669"/>
    <property type="project" value="InterPro"/>
</dbReference>
<gene>
    <name evidence="12" type="ORF">SMRZ_LOCUS5954</name>
</gene>
<keyword evidence="8" id="KW-0325">Glycoprotein</keyword>
<dbReference type="EMBL" id="UZAI01002143">
    <property type="protein sequence ID" value="VDO68666.1"/>
    <property type="molecule type" value="Genomic_DNA"/>
</dbReference>
<dbReference type="AlphaFoldDB" id="A0A3P7X634"/>
<comment type="subcellular location">
    <subcellularLocation>
        <location evidence="1">Membrane</location>
        <topology evidence="1">Multi-pass membrane protein</topology>
    </subcellularLocation>
</comment>
<evidence type="ECO:0000256" key="7">
    <source>
        <dbReference type="ARBA" id="ARBA00023170"/>
    </source>
</evidence>
<keyword evidence="13" id="KW-1185">Reference proteome</keyword>
<dbReference type="InterPro" id="IPR028082">
    <property type="entry name" value="Peripla_BP_I"/>
</dbReference>
<dbReference type="Pfam" id="PF10613">
    <property type="entry name" value="Lig_chan-Glu_bd"/>
    <property type="match status" value="1"/>
</dbReference>
<dbReference type="InterPro" id="IPR015683">
    <property type="entry name" value="Ionotropic_Glu_rcpt"/>
</dbReference>
<keyword evidence="6" id="KW-0472">Membrane</keyword>
<dbReference type="PANTHER" id="PTHR18966">
    <property type="entry name" value="IONOTROPIC GLUTAMATE RECEPTOR"/>
    <property type="match status" value="1"/>
</dbReference>
<evidence type="ECO:0000313" key="13">
    <source>
        <dbReference type="Proteomes" id="UP000277204"/>
    </source>
</evidence>
<evidence type="ECO:0000256" key="8">
    <source>
        <dbReference type="ARBA" id="ARBA00023180"/>
    </source>
</evidence>
<protein>
    <recommendedName>
        <fullName evidence="11">Ionotropic glutamate receptor L-glutamate and glycine-binding domain-containing protein</fullName>
    </recommendedName>
</protein>
<keyword evidence="10" id="KW-0407">Ion channel</keyword>
<dbReference type="SMART" id="SM00918">
    <property type="entry name" value="Lig_chan-Glu_bd"/>
    <property type="match status" value="1"/>
</dbReference>
<evidence type="ECO:0000313" key="12">
    <source>
        <dbReference type="EMBL" id="VDO68666.1"/>
    </source>
</evidence>
<evidence type="ECO:0000256" key="2">
    <source>
        <dbReference type="ARBA" id="ARBA00022448"/>
    </source>
</evidence>
<evidence type="ECO:0000256" key="10">
    <source>
        <dbReference type="ARBA" id="ARBA00023303"/>
    </source>
</evidence>
<dbReference type="Gene3D" id="3.40.50.2300">
    <property type="match status" value="2"/>
</dbReference>
<keyword evidence="2" id="KW-0813">Transport</keyword>
<dbReference type="SUPFAM" id="SSF53850">
    <property type="entry name" value="Periplasmic binding protein-like II"/>
    <property type="match status" value="1"/>
</dbReference>
<evidence type="ECO:0000256" key="5">
    <source>
        <dbReference type="ARBA" id="ARBA00023065"/>
    </source>
</evidence>
<evidence type="ECO:0000256" key="9">
    <source>
        <dbReference type="ARBA" id="ARBA00023286"/>
    </source>
</evidence>
<dbReference type="InterPro" id="IPR019594">
    <property type="entry name" value="Glu/Gly-bd"/>
</dbReference>
<sequence>MFFIPLSYFSLFIGALIKKDDVAQEICFKKSIQAANKLLQQHDSTNHRFQLIPIIETIDGDDSFEATRKACQLIERQVIAIYGPSTPYASSAVQALCNQFGIPHLQIDWGYHQTSRGYALNVHPHYLAFGQALYDYVQKAEYWDTVAVIYSKEENSENSTNISSQKSQCIPDLYHPQPHAKLDSDMSYGLLKFDYLLRTFDQPLMLRKWDVSNDNQKYVIKQFKITQTHFRFIVDIPFWEIQEFLALDVQLVDPKAFESVQGANITTFTILHPMNEDSGYGVAALLDDIRVTALQDKRFTRSSTSRRISPTHSALLYDGLSLLAMGVLSSSRSTNILPPVGLSCSVNRVWNPGLTLINDIKAVHPTSFRGLTGPFQFDGHGWRSNAHLIILELSRNGFQEEKPYMMYKGKTLPGQPKSTDPKDWEGFCISLLNYISEDLQFTYTINLVPDSTYGNMKIVDGVETWDGMVQELRTRVRL</sequence>
<feature type="domain" description="Ionotropic glutamate receptor L-glutamate and glycine-binding" evidence="11">
    <location>
        <begin position="403"/>
        <end position="474"/>
    </location>
</feature>
<evidence type="ECO:0000256" key="3">
    <source>
        <dbReference type="ARBA" id="ARBA00022692"/>
    </source>
</evidence>
<evidence type="ECO:0000256" key="4">
    <source>
        <dbReference type="ARBA" id="ARBA00022989"/>
    </source>
</evidence>
<dbReference type="SUPFAM" id="SSF53822">
    <property type="entry name" value="Periplasmic binding protein-like I"/>
    <property type="match status" value="2"/>
</dbReference>
<dbReference type="GO" id="GO:0016020">
    <property type="term" value="C:membrane"/>
    <property type="evidence" value="ECO:0007669"/>
    <property type="project" value="UniProtKB-SubCell"/>
</dbReference>
<keyword evidence="9" id="KW-1071">Ligand-gated ion channel</keyword>
<dbReference type="InterPro" id="IPR001828">
    <property type="entry name" value="ANF_lig-bd_rcpt"/>
</dbReference>
<dbReference type="Proteomes" id="UP000277204">
    <property type="component" value="Unassembled WGS sequence"/>
</dbReference>
<evidence type="ECO:0000259" key="11">
    <source>
        <dbReference type="SMART" id="SM00918"/>
    </source>
</evidence>
<dbReference type="Pfam" id="PF01094">
    <property type="entry name" value="ANF_receptor"/>
    <property type="match status" value="2"/>
</dbReference>
<keyword evidence="7" id="KW-0675">Receptor</keyword>
<evidence type="ECO:0000256" key="1">
    <source>
        <dbReference type="ARBA" id="ARBA00004141"/>
    </source>
</evidence>
<accession>A0A3P7X634</accession>
<keyword evidence="4" id="KW-1133">Transmembrane helix</keyword>
<organism evidence="12 13">
    <name type="scientific">Schistosoma margrebowiei</name>
    <dbReference type="NCBI Taxonomy" id="48269"/>
    <lineage>
        <taxon>Eukaryota</taxon>
        <taxon>Metazoa</taxon>
        <taxon>Spiralia</taxon>
        <taxon>Lophotrochozoa</taxon>
        <taxon>Platyhelminthes</taxon>
        <taxon>Trematoda</taxon>
        <taxon>Digenea</taxon>
        <taxon>Strigeidida</taxon>
        <taxon>Schistosomatoidea</taxon>
        <taxon>Schistosomatidae</taxon>
        <taxon>Schistosoma</taxon>
    </lineage>
</organism>
<dbReference type="Gene3D" id="3.40.190.10">
    <property type="entry name" value="Periplasmic binding protein-like II"/>
    <property type="match status" value="1"/>
</dbReference>